<dbReference type="Proteomes" id="UP001068021">
    <property type="component" value="Unassembled WGS sequence"/>
</dbReference>
<dbReference type="InterPro" id="IPR007166">
    <property type="entry name" value="Class3_signal_pept_motif"/>
</dbReference>
<gene>
    <name evidence="3" type="ORF">O3H35_13010</name>
    <name evidence="2" type="ORF">O3H54_15480</name>
</gene>
<reference evidence="3" key="1">
    <citation type="submission" date="2022-12" db="EMBL/GenBank/DDBJ databases">
        <title>Reclassification of two methanogenic archaea species isolated from the Kolyma lowland permafrost.</title>
        <authorList>
            <person name="Trubitsyn V.E."/>
            <person name="Rivkina E.M."/>
            <person name="Shcherbakova V.A."/>
        </authorList>
    </citation>
    <scope>NUCLEOTIDE SEQUENCE</scope>
    <source>
        <strain evidence="2">M2</strain>
        <strain evidence="3">MK4</strain>
    </source>
</reference>
<keyword evidence="1" id="KW-0472">Membrane</keyword>
<protein>
    <submittedName>
        <fullName evidence="3">Class III signal peptide-containing protein</fullName>
    </submittedName>
</protein>
<keyword evidence="4" id="KW-1185">Reference proteome</keyword>
<keyword evidence="1" id="KW-1133">Transmembrane helix</keyword>
<evidence type="ECO:0000313" key="4">
    <source>
        <dbReference type="Proteomes" id="UP001068021"/>
    </source>
</evidence>
<dbReference type="RefSeq" id="WP_048082539.1">
    <property type="nucleotide sequence ID" value="NZ_JAPVER010000020.1"/>
</dbReference>
<organism evidence="3">
    <name type="scientific">Methanobacterium veterum</name>
    <dbReference type="NCBI Taxonomy" id="408577"/>
    <lineage>
        <taxon>Archaea</taxon>
        <taxon>Methanobacteriati</taxon>
        <taxon>Methanobacteriota</taxon>
        <taxon>Methanomada group</taxon>
        <taxon>Methanobacteria</taxon>
        <taxon>Methanobacteriales</taxon>
        <taxon>Methanobacteriaceae</taxon>
        <taxon>Methanobacterium</taxon>
    </lineage>
</organism>
<sequence length="129" mass="13775">MIMDRRGQISLEFVLILALMAVIVGAIGWYAGNANEQNVITSAVRSAADNATTTLAMLNRTMKPVTVEDITTTTNGNNITLQVDISGSLSSNQNQIIKSSILSSIASQGYNVTSNTIVTNKHVYTIKVA</sequence>
<dbReference type="EMBL" id="JAPVES010000030">
    <property type="protein sequence ID" value="MCZ3373561.1"/>
    <property type="molecule type" value="Genomic_DNA"/>
</dbReference>
<keyword evidence="1" id="KW-0812">Transmembrane</keyword>
<evidence type="ECO:0000256" key="1">
    <source>
        <dbReference type="SAM" id="Phobius"/>
    </source>
</evidence>
<dbReference type="Proteomes" id="UP001074446">
    <property type="component" value="Unassembled WGS sequence"/>
</dbReference>
<evidence type="ECO:0000313" key="2">
    <source>
        <dbReference type="EMBL" id="MCZ3367291.1"/>
    </source>
</evidence>
<dbReference type="EMBL" id="JAPVER010000020">
    <property type="protein sequence ID" value="MCZ3367291.1"/>
    <property type="molecule type" value="Genomic_DNA"/>
</dbReference>
<feature type="transmembrane region" description="Helical" evidence="1">
    <location>
        <begin position="12"/>
        <end position="32"/>
    </location>
</feature>
<evidence type="ECO:0000313" key="3">
    <source>
        <dbReference type="EMBL" id="MCZ3373561.1"/>
    </source>
</evidence>
<name>A0A9E5DP51_9EURY</name>
<dbReference type="Pfam" id="PF04021">
    <property type="entry name" value="Class_IIIsignal"/>
    <property type="match status" value="1"/>
</dbReference>
<comment type="caution">
    <text evidence="3">The sequence shown here is derived from an EMBL/GenBank/DDBJ whole genome shotgun (WGS) entry which is preliminary data.</text>
</comment>
<proteinExistence type="predicted"/>
<dbReference type="AlphaFoldDB" id="A0A9E5DP51"/>
<accession>A0A9E5DP51</accession>